<proteinExistence type="predicted"/>
<accession>A0AA35Z7S5</accession>
<organism evidence="2 3">
    <name type="scientific">Lactuca saligna</name>
    <name type="common">Willowleaf lettuce</name>
    <dbReference type="NCBI Taxonomy" id="75948"/>
    <lineage>
        <taxon>Eukaryota</taxon>
        <taxon>Viridiplantae</taxon>
        <taxon>Streptophyta</taxon>
        <taxon>Embryophyta</taxon>
        <taxon>Tracheophyta</taxon>
        <taxon>Spermatophyta</taxon>
        <taxon>Magnoliopsida</taxon>
        <taxon>eudicotyledons</taxon>
        <taxon>Gunneridae</taxon>
        <taxon>Pentapetalae</taxon>
        <taxon>asterids</taxon>
        <taxon>campanulids</taxon>
        <taxon>Asterales</taxon>
        <taxon>Asteraceae</taxon>
        <taxon>Cichorioideae</taxon>
        <taxon>Cichorieae</taxon>
        <taxon>Lactucinae</taxon>
        <taxon>Lactuca</taxon>
    </lineage>
</organism>
<dbReference type="AlphaFoldDB" id="A0AA35Z7S5"/>
<keyword evidence="3" id="KW-1185">Reference proteome</keyword>
<dbReference type="Proteomes" id="UP001177003">
    <property type="component" value="Chromosome 5"/>
</dbReference>
<evidence type="ECO:0000313" key="2">
    <source>
        <dbReference type="EMBL" id="CAI9287326.1"/>
    </source>
</evidence>
<feature type="region of interest" description="Disordered" evidence="1">
    <location>
        <begin position="106"/>
        <end position="133"/>
    </location>
</feature>
<feature type="region of interest" description="Disordered" evidence="1">
    <location>
        <begin position="1"/>
        <end position="51"/>
    </location>
</feature>
<protein>
    <submittedName>
        <fullName evidence="2">Uncharacterized protein</fullName>
    </submittedName>
</protein>
<reference evidence="2" key="1">
    <citation type="submission" date="2023-04" db="EMBL/GenBank/DDBJ databases">
        <authorList>
            <person name="Vijverberg K."/>
            <person name="Xiong W."/>
            <person name="Schranz E."/>
        </authorList>
    </citation>
    <scope>NUCLEOTIDE SEQUENCE</scope>
</reference>
<evidence type="ECO:0000256" key="1">
    <source>
        <dbReference type="SAM" id="MobiDB-lite"/>
    </source>
</evidence>
<sequence length="251" mass="27838">MNSDQETSGFLPPTNTGFTDELRHQPSSSTTTLTRNTPHRLPGFTKLNIPPTDTTTPDPLLAAANGRAIFTIPATSFRDAVAATLAVDTHNAIIPTVSDIVTSPGQEHTITTTTTTSTPQKAREPPRRNPLRRTLSDTISTVRKPITPAPASSNRSESPQFKRLKKTEELLSEIENRCWEVRGKIGVSEEDVEDGNPSEAIVEQEEEEVRGEFVRFRRLENGNLNIKLSCSCGNCFEFLRNRIGCFYRLTI</sequence>
<feature type="compositionally biased region" description="Polar residues" evidence="1">
    <location>
        <begin position="25"/>
        <end position="36"/>
    </location>
</feature>
<feature type="region of interest" description="Disordered" evidence="1">
    <location>
        <begin position="144"/>
        <end position="163"/>
    </location>
</feature>
<dbReference type="EMBL" id="OX465081">
    <property type="protein sequence ID" value="CAI9287326.1"/>
    <property type="molecule type" value="Genomic_DNA"/>
</dbReference>
<feature type="compositionally biased region" description="Polar residues" evidence="1">
    <location>
        <begin position="150"/>
        <end position="159"/>
    </location>
</feature>
<evidence type="ECO:0000313" key="3">
    <source>
        <dbReference type="Proteomes" id="UP001177003"/>
    </source>
</evidence>
<feature type="compositionally biased region" description="Polar residues" evidence="1">
    <location>
        <begin position="1"/>
        <end position="18"/>
    </location>
</feature>
<gene>
    <name evidence="2" type="ORF">LSALG_LOCUS26691</name>
</gene>
<name>A0AA35Z7S5_LACSI</name>
<feature type="compositionally biased region" description="Low complexity" evidence="1">
    <location>
        <begin position="109"/>
        <end position="118"/>
    </location>
</feature>